<protein>
    <submittedName>
        <fullName evidence="2">TIR domain-containing protein</fullName>
    </submittedName>
</protein>
<organism evidence="2 3">
    <name type="scientific">Microbispora hainanensis</name>
    <dbReference type="NCBI Taxonomy" id="568844"/>
    <lineage>
        <taxon>Bacteria</taxon>
        <taxon>Bacillati</taxon>
        <taxon>Actinomycetota</taxon>
        <taxon>Actinomycetes</taxon>
        <taxon>Streptosporangiales</taxon>
        <taxon>Streptosporangiaceae</taxon>
        <taxon>Microbispora</taxon>
    </lineage>
</organism>
<dbReference type="EMBL" id="VIRM01000038">
    <property type="protein sequence ID" value="TQS17941.1"/>
    <property type="molecule type" value="Genomic_DNA"/>
</dbReference>
<dbReference type="Proteomes" id="UP000316541">
    <property type="component" value="Unassembled WGS sequence"/>
</dbReference>
<evidence type="ECO:0000313" key="3">
    <source>
        <dbReference type="Proteomes" id="UP000316541"/>
    </source>
</evidence>
<keyword evidence="1" id="KW-0175">Coiled coil</keyword>
<evidence type="ECO:0000256" key="1">
    <source>
        <dbReference type="SAM" id="Coils"/>
    </source>
</evidence>
<dbReference type="InterPro" id="IPR035897">
    <property type="entry name" value="Toll_tir_struct_dom_sf"/>
</dbReference>
<sequence>MQGRAAGCPHLKERARVKLFISWSGELAEQCASFLKLWIRKLNHTIDPWCSNTDIAKGELARSKIANQLQVSNFGIVCVTRGNQAAPWLNFEAGALSKAVSDSRVMPFLIDLPEKDLTPGPLSSFQATDSSNKGQVWQMVQSINDVCDSKGKVETDILRGHFDQYWEELDKTLQKIRQMKPSPKALTRATPAILNELVSLVREQNIRIKALERRLEILGRTSSVTTHVQPDPDIPAKGVRDALCKEVVLNVHEIIGKSHVRQLRTTESGITVRCDSEGYRRAAKNYGRLQTLAASVGSAIEVTDDIEILVFEPL</sequence>
<dbReference type="SUPFAM" id="SSF52200">
    <property type="entry name" value="Toll/Interleukin receptor TIR domain"/>
    <property type="match status" value="1"/>
</dbReference>
<gene>
    <name evidence="2" type="ORF">FLX08_26650</name>
</gene>
<name>A0A544YME0_9ACTN</name>
<proteinExistence type="predicted"/>
<dbReference type="Gene3D" id="3.40.50.10140">
    <property type="entry name" value="Toll/interleukin-1 receptor homology (TIR) domain"/>
    <property type="match status" value="1"/>
</dbReference>
<comment type="caution">
    <text evidence="2">The sequence shown here is derived from an EMBL/GenBank/DDBJ whole genome shotgun (WGS) entry which is preliminary data.</text>
</comment>
<feature type="coiled-coil region" evidence="1">
    <location>
        <begin position="194"/>
        <end position="221"/>
    </location>
</feature>
<dbReference type="AlphaFoldDB" id="A0A544YME0"/>
<evidence type="ECO:0000313" key="2">
    <source>
        <dbReference type="EMBL" id="TQS17941.1"/>
    </source>
</evidence>
<reference evidence="2 3" key="1">
    <citation type="submission" date="2019-07" db="EMBL/GenBank/DDBJ databases">
        <title>Microbispora hainanensis DSM 45428.</title>
        <authorList>
            <person name="Thawai C."/>
        </authorList>
    </citation>
    <scope>NUCLEOTIDE SEQUENCE [LARGE SCALE GENOMIC DNA]</scope>
    <source>
        <strain evidence="2 3">DSM 45428</strain>
    </source>
</reference>
<accession>A0A544YME0</accession>